<sequence length="1189" mass="132526">MSRSTQRDLWSLLRERLETYKDRVKYYGILVPERPSTSASYFSKDPPPDPPTVKFDKAYQDVDRFWFPTDDYTDWYVWHGEDRPPRFTEHSGVQGFKTRCEGGLPLMPSDPKFCPTQNFWDQFANFNEGSPSPQIGESVSWSDHFGSPDPSHHQEVRDADEVVSERQQYKNRIVTLLRKVYWAKQWSGKLQINVPSLESLYEQIPYMLAYMDADNWRQNLLAAKTLRTTLEAFSCVPDPSTCDVTISTPLSGETDPTSFAKYLCSLVCNRSQEKEQAQTPSLSPSKQEGQMSSPDSASISQPPPESHKDRLLPKTDPLQEAGPLPAPPTAQKPIISKGAGGGGSSGFIIPPKPPSPDHTKDPPPPPPPSPIPPPTSAPDAEEHELERAKQEKQEEDELMQRIKSGEGEGERGGFVLPSHHYTGPRNPVPAGKPADPVDESSARHDIRYGQRLKHGDWPYLWGKDLDNAQRDEIIKALHSHVKVGTQLAGNIVRSIWKAKELLTEPVYELLKSILPPSDLSKVPLPHSQQTDRTEDPETPGETRGTGSDSPRSPRPSGSTEDGGGPSSESRLPGTKVPVDPSATTSEAKRQRTEEGMDISSCCPGGISASGAASNNSGLACGGGGGTNLGTESLVSGCQFGKNSVITSSFRRCLISPWPDKYCCSSAHDLIPGVVYETPWCYYDLNVISAHFSPSAWQRLLEDYDAFRPKSLKVTIQSLVFKDVCQGAEKQTTVQDSQSATIAIFEDKDYDYPYVMGGGQKTVPGHLPGQPYNLPKYSYRTLGSVKESNRASMGGSGYTFKSNQDTELFLLETHDATLIRGGGTFEQYYEFPNDLPFENLTQYPWDIRRQDNPLYQQRITVMSGSDRDQVGILDGDFYSPFRFKGHDRPAMWLPGQRLIQGKFIDTHPIPNTGRSGVHPNDFHTRGDGHGETHRTHEERIYSLDTGLAAMPRAAHRPTLQPGPRTLSHAVRRPDGSTVVTANACAYAYTQENPHQEPWSDLNVRHTMYRLAYQRQKGFQQPGDPLHIRTHACYGDGDVTIPKEESLWPTVLGSCTEKSPACLESQIWCKTPNVDMVYGEHTPPLALWGMHAPPPHVFLRMLAQEGPPNVSTCRPAQSGQTFINQYGQFLLCFTMVWEVKPRPKSIKQWNPRPPISIPVGQSGPAFILDQDGYYRLPEHVWSARERIRSKR</sequence>
<evidence type="ECO:0000259" key="8">
    <source>
        <dbReference type="Pfam" id="PF08398"/>
    </source>
</evidence>
<feature type="domain" description="Phospholipase A2-like" evidence="8">
    <location>
        <begin position="413"/>
        <end position="499"/>
    </location>
</feature>
<evidence type="ECO:0000256" key="3">
    <source>
        <dbReference type="ARBA" id="ARBA00022431"/>
    </source>
</evidence>
<name>A0A0P0HPJ7_9VIRU</name>
<comment type="similarity">
    <text evidence="2">Belongs to the parvoviridae capsid protein family.</text>
</comment>
<evidence type="ECO:0000256" key="4">
    <source>
        <dbReference type="ARBA" id="ARBA00022561"/>
    </source>
</evidence>
<protein>
    <submittedName>
        <fullName evidence="9">Capsid protein</fullName>
    </submittedName>
</protein>
<dbReference type="Pfam" id="PF00740">
    <property type="entry name" value="VP1_2"/>
    <property type="match status" value="1"/>
</dbReference>
<dbReference type="Pfam" id="PF08398">
    <property type="entry name" value="Phospholip_A2_4"/>
    <property type="match status" value="1"/>
</dbReference>
<keyword evidence="5" id="KW-0946">Virion</keyword>
<dbReference type="Proteomes" id="UP000162482">
    <property type="component" value="Genome"/>
</dbReference>
<evidence type="ECO:0000256" key="1">
    <source>
        <dbReference type="ARBA" id="ARBA00004328"/>
    </source>
</evidence>
<organism evidence="9 10">
    <name type="scientific">Porcine parvovirus 6</name>
    <dbReference type="NCBI Taxonomy" id="1472911"/>
    <lineage>
        <taxon>Viruses</taxon>
        <taxon>Monodnaviria</taxon>
        <taxon>Shotokuvirae</taxon>
        <taxon>Cossaviricota</taxon>
        <taxon>Quintoviricetes</taxon>
        <taxon>Piccovirales</taxon>
        <taxon>Parvoviridae</taxon>
        <taxon>Parvovirinae</taxon>
        <taxon>Copiparvovirus</taxon>
        <taxon>Copiparvovirus ungulate4</taxon>
    </lineage>
</organism>
<evidence type="ECO:0000313" key="10">
    <source>
        <dbReference type="Proteomes" id="UP000162482"/>
    </source>
</evidence>
<feature type="domain" description="Coat protein VP1/VP2 Parvovirus" evidence="7">
    <location>
        <begin position="621"/>
        <end position="1154"/>
    </location>
</feature>
<evidence type="ECO:0000313" key="9">
    <source>
        <dbReference type="EMBL" id="ALJ96712.1"/>
    </source>
</evidence>
<feature type="compositionally biased region" description="Basic and acidic residues" evidence="6">
    <location>
        <begin position="384"/>
        <end position="411"/>
    </location>
</feature>
<dbReference type="PANTHER" id="PTHR24216:SF65">
    <property type="entry name" value="PAXILLIN-LIKE PROTEIN 1"/>
    <property type="match status" value="1"/>
</dbReference>
<accession>A0A0P0HPJ7</accession>
<evidence type="ECO:0000259" key="7">
    <source>
        <dbReference type="Pfam" id="PF00740"/>
    </source>
</evidence>
<dbReference type="SUPFAM" id="SSF88645">
    <property type="entry name" value="ssDNA viruses"/>
    <property type="match status" value="1"/>
</dbReference>
<keyword evidence="3" id="KW-1140">T=1 icosahedral capsid protein</keyword>
<dbReference type="EMBL" id="KR709267">
    <property type="protein sequence ID" value="ALJ96712.1"/>
    <property type="molecule type" value="Genomic_DNA"/>
</dbReference>
<dbReference type="InterPro" id="IPR001403">
    <property type="entry name" value="Parvovirus_coat"/>
</dbReference>
<evidence type="ECO:0000256" key="2">
    <source>
        <dbReference type="ARBA" id="ARBA00005398"/>
    </source>
</evidence>
<feature type="region of interest" description="Disordered" evidence="6">
    <location>
        <begin position="516"/>
        <end position="598"/>
    </location>
</feature>
<feature type="compositionally biased region" description="Polar residues" evidence="6">
    <location>
        <begin position="277"/>
        <end position="300"/>
    </location>
</feature>
<feature type="compositionally biased region" description="Low complexity" evidence="6">
    <location>
        <begin position="544"/>
        <end position="559"/>
    </location>
</feature>
<dbReference type="GO" id="GO:0039615">
    <property type="term" value="C:T=1 icosahedral viral capsid"/>
    <property type="evidence" value="ECO:0007669"/>
    <property type="project" value="UniProtKB-KW"/>
</dbReference>
<comment type="subcellular location">
    <subcellularLocation>
        <location evidence="1">Virion</location>
    </subcellularLocation>
</comment>
<evidence type="ECO:0000256" key="5">
    <source>
        <dbReference type="ARBA" id="ARBA00022844"/>
    </source>
</evidence>
<dbReference type="Gene3D" id="2.170.30.10">
    <property type="entry name" value="Parvovirus coat protein VP1/VP2"/>
    <property type="match status" value="1"/>
</dbReference>
<dbReference type="GO" id="GO:0005198">
    <property type="term" value="F:structural molecule activity"/>
    <property type="evidence" value="ECO:0007669"/>
    <property type="project" value="InterPro"/>
</dbReference>
<reference evidence="9 10" key="1">
    <citation type="journal article" date="2015" name="Virol. J.">
        <title>First identification of porcine parvovirus 6 in North America by viral metagenomic sequencing of serum from pigs infected with porcine reproductive and respiratory syndrome virus.</title>
        <authorList>
            <person name="Schirtzinger E.E."/>
            <person name="Suddith A.W."/>
            <person name="Hause B.M."/>
            <person name="Hesse R.A."/>
        </authorList>
    </citation>
    <scope>NUCLEOTIDE SEQUENCE [LARGE SCALE GENOMIC DNA]</scope>
    <source>
        <strain evidence="9">KSU6-IA-2014</strain>
    </source>
</reference>
<keyword evidence="4" id="KW-0167">Capsid protein</keyword>
<dbReference type="InterPro" id="IPR016184">
    <property type="entry name" value="Capsid/spike_ssDNA_virus"/>
</dbReference>
<dbReference type="PANTHER" id="PTHR24216">
    <property type="entry name" value="PAXILLIN-RELATED"/>
    <property type="match status" value="1"/>
</dbReference>
<dbReference type="InterPro" id="IPR036952">
    <property type="entry name" value="VP1/VP2"/>
</dbReference>
<feature type="region of interest" description="Disordered" evidence="6">
    <location>
        <begin position="275"/>
        <end position="440"/>
    </location>
</feature>
<feature type="compositionally biased region" description="Pro residues" evidence="6">
    <location>
        <begin position="362"/>
        <end position="376"/>
    </location>
</feature>
<evidence type="ECO:0000256" key="6">
    <source>
        <dbReference type="SAM" id="MobiDB-lite"/>
    </source>
</evidence>
<dbReference type="InterPro" id="IPR013607">
    <property type="entry name" value="Phospholipase_A2-like"/>
</dbReference>
<proteinExistence type="inferred from homology"/>